<dbReference type="Proteomes" id="UP000010798">
    <property type="component" value="Chromosome"/>
</dbReference>
<accession>L0DJU2</accession>
<dbReference type="HOGENOM" id="CLU_058630_0_0_0"/>
<keyword evidence="1" id="KW-0732">Signal</keyword>
<proteinExistence type="predicted"/>
<dbReference type="OrthoDB" id="237405at2"/>
<sequence length="357" mass="37276">MLKTRIVSTALAAVVMAAGSAGAAGLSKGTPDWKSAGPLSFGPKGVLFLADSQGAAIFAVDTADVQADSAGGPLKVDGIDEKIAALLGTTSKGIVITDLAVNPASGKAYLTVARGKGPDAAPVLVRVDRSGKTEVVSLEDVPFAKASLPNPPTKEKSKSESITDLAFVDGRVFVAGLSNEEFASRLLSIPYPFADASQGTSVEIYHGAHGRFETGSPVRTFAPYQIKGESFLLAAYTCTPLVKLPVAQLKPGTHVKGTTIAELGNHNKPLDLIVYQKGGKDFLLLTNSSRGVMKIPTEKVETQQGITKKVAETDGIAYEKIEDLKGVTQLDELDKDHALILVQTPAGAQNLETIALP</sequence>
<dbReference type="eggNOG" id="ENOG502Z9SH">
    <property type="taxonomic scope" value="Bacteria"/>
</dbReference>
<name>L0DJU2_SINAD</name>
<keyword evidence="3" id="KW-1185">Reference proteome</keyword>
<dbReference type="RefSeq" id="WP_015248630.1">
    <property type="nucleotide sequence ID" value="NC_019892.1"/>
</dbReference>
<dbReference type="AlphaFoldDB" id="L0DJU2"/>
<dbReference type="InterPro" id="IPR011041">
    <property type="entry name" value="Quinoprot_gluc/sorb_DH_b-prop"/>
</dbReference>
<protein>
    <recommendedName>
        <fullName evidence="4">Phytase-like domain-containing protein</fullName>
    </recommendedName>
</protein>
<dbReference type="EMBL" id="CP003364">
    <property type="protein sequence ID" value="AGA29527.1"/>
    <property type="molecule type" value="Genomic_DNA"/>
</dbReference>
<evidence type="ECO:0000256" key="1">
    <source>
        <dbReference type="SAM" id="SignalP"/>
    </source>
</evidence>
<dbReference type="STRING" id="886293.Sinac_5379"/>
<dbReference type="KEGG" id="saci:Sinac_5379"/>
<dbReference type="SUPFAM" id="SSF50952">
    <property type="entry name" value="Soluble quinoprotein glucose dehydrogenase"/>
    <property type="match status" value="1"/>
</dbReference>
<evidence type="ECO:0008006" key="4">
    <source>
        <dbReference type="Google" id="ProtNLM"/>
    </source>
</evidence>
<gene>
    <name evidence="2" type="ordered locus">Sinac_5379</name>
</gene>
<evidence type="ECO:0000313" key="3">
    <source>
        <dbReference type="Proteomes" id="UP000010798"/>
    </source>
</evidence>
<organism evidence="2 3">
    <name type="scientific">Singulisphaera acidiphila (strain ATCC BAA-1392 / DSM 18658 / VKM B-2454 / MOB10)</name>
    <dbReference type="NCBI Taxonomy" id="886293"/>
    <lineage>
        <taxon>Bacteria</taxon>
        <taxon>Pseudomonadati</taxon>
        <taxon>Planctomycetota</taxon>
        <taxon>Planctomycetia</taxon>
        <taxon>Isosphaerales</taxon>
        <taxon>Isosphaeraceae</taxon>
        <taxon>Singulisphaera</taxon>
    </lineage>
</organism>
<feature type="chain" id="PRO_5003940204" description="Phytase-like domain-containing protein" evidence="1">
    <location>
        <begin position="24"/>
        <end position="357"/>
    </location>
</feature>
<evidence type="ECO:0000313" key="2">
    <source>
        <dbReference type="EMBL" id="AGA29527.1"/>
    </source>
</evidence>
<reference evidence="2 3" key="1">
    <citation type="submission" date="2012-02" db="EMBL/GenBank/DDBJ databases">
        <title>Complete sequence of chromosome of Singulisphaera acidiphila DSM 18658.</title>
        <authorList>
            <consortium name="US DOE Joint Genome Institute (JGI-PGF)"/>
            <person name="Lucas S."/>
            <person name="Copeland A."/>
            <person name="Lapidus A."/>
            <person name="Glavina del Rio T."/>
            <person name="Dalin E."/>
            <person name="Tice H."/>
            <person name="Bruce D."/>
            <person name="Goodwin L."/>
            <person name="Pitluck S."/>
            <person name="Peters L."/>
            <person name="Ovchinnikova G."/>
            <person name="Chertkov O."/>
            <person name="Kyrpides N."/>
            <person name="Mavromatis K."/>
            <person name="Ivanova N."/>
            <person name="Brettin T."/>
            <person name="Detter J.C."/>
            <person name="Han C."/>
            <person name="Larimer F."/>
            <person name="Land M."/>
            <person name="Hauser L."/>
            <person name="Markowitz V."/>
            <person name="Cheng J.-F."/>
            <person name="Hugenholtz P."/>
            <person name="Woyke T."/>
            <person name="Wu D."/>
            <person name="Tindall B."/>
            <person name="Pomrenke H."/>
            <person name="Brambilla E."/>
            <person name="Klenk H.-P."/>
            <person name="Eisen J.A."/>
        </authorList>
    </citation>
    <scope>NUCLEOTIDE SEQUENCE [LARGE SCALE GENOMIC DNA]</scope>
    <source>
        <strain evidence="3">ATCC BAA-1392 / DSM 18658 / VKM B-2454 / MOB10</strain>
    </source>
</reference>
<feature type="signal peptide" evidence="1">
    <location>
        <begin position="1"/>
        <end position="23"/>
    </location>
</feature>